<protein>
    <submittedName>
        <fullName evidence="5">Holo-[acyl-carrier-protein] synthase</fullName>
    </submittedName>
</protein>
<evidence type="ECO:0000256" key="2">
    <source>
        <dbReference type="ARBA" id="ARBA00022723"/>
    </source>
</evidence>
<dbReference type="RefSeq" id="WP_134297712.1">
    <property type="nucleotide sequence ID" value="NZ_CP038013.1"/>
</dbReference>
<keyword evidence="1" id="KW-0808">Transferase</keyword>
<dbReference type="NCBIfam" id="TIGR00556">
    <property type="entry name" value="pantethn_trn"/>
    <property type="match status" value="1"/>
</dbReference>
<dbReference type="OrthoDB" id="389495at2"/>
<keyword evidence="2" id="KW-0479">Metal-binding</keyword>
<gene>
    <name evidence="5" type="primary">acpS</name>
    <name evidence="5" type="ORF">SGLAD_v1c07230</name>
</gene>
<dbReference type="EMBL" id="CP038013">
    <property type="protein sequence ID" value="QBQ07922.1"/>
    <property type="molecule type" value="Genomic_DNA"/>
</dbReference>
<evidence type="ECO:0000313" key="5">
    <source>
        <dbReference type="EMBL" id="QBQ07922.1"/>
    </source>
</evidence>
<keyword evidence="3" id="KW-0460">Magnesium</keyword>
<evidence type="ECO:0000256" key="3">
    <source>
        <dbReference type="ARBA" id="ARBA00022842"/>
    </source>
</evidence>
<dbReference type="GO" id="GO:0000287">
    <property type="term" value="F:magnesium ion binding"/>
    <property type="evidence" value="ECO:0007669"/>
    <property type="project" value="InterPro"/>
</dbReference>
<dbReference type="SUPFAM" id="SSF56214">
    <property type="entry name" value="4'-phosphopantetheinyl transferase"/>
    <property type="match status" value="1"/>
</dbReference>
<sequence>MAKIGTDIVQVSRISLETSFLKKVLHQDEFNLLNDIIDLDSKKQFVAGRWAAKEAIFKVLNKNVAFNTISIGYIKNKPVILNNDLNTIEISISHEKEYAIAVALNL</sequence>
<dbReference type="Gene3D" id="3.90.470.20">
    <property type="entry name" value="4'-phosphopantetheinyl transferase domain"/>
    <property type="match status" value="1"/>
</dbReference>
<proteinExistence type="predicted"/>
<evidence type="ECO:0000256" key="1">
    <source>
        <dbReference type="ARBA" id="ARBA00022679"/>
    </source>
</evidence>
<dbReference type="InterPro" id="IPR004568">
    <property type="entry name" value="Ppantetheine-prot_Trfase_dom"/>
</dbReference>
<dbReference type="InterPro" id="IPR008278">
    <property type="entry name" value="4-PPantetheinyl_Trfase_dom"/>
</dbReference>
<accession>A0A4P7AI51</accession>
<reference evidence="5 6" key="1">
    <citation type="submission" date="2019-03" db="EMBL/GenBank/DDBJ databases">
        <title>Complete genome sequence of Spiroplasma gladiatoris TG-1 (DSM 22552).</title>
        <authorList>
            <person name="Lin Y.-C."/>
            <person name="Chou L."/>
            <person name="Kuo C.-H."/>
        </authorList>
    </citation>
    <scope>NUCLEOTIDE SEQUENCE [LARGE SCALE GENOMIC DNA]</scope>
    <source>
        <strain evidence="5 6">TG-1</strain>
    </source>
</reference>
<dbReference type="KEGG" id="sgq:SGLAD_v1c07230"/>
<dbReference type="InterPro" id="IPR037143">
    <property type="entry name" value="4-PPantetheinyl_Trfase_dom_sf"/>
</dbReference>
<organism evidence="5 6">
    <name type="scientific">Spiroplasma gladiatoris</name>
    <dbReference type="NCBI Taxonomy" id="2143"/>
    <lineage>
        <taxon>Bacteria</taxon>
        <taxon>Bacillati</taxon>
        <taxon>Mycoplasmatota</taxon>
        <taxon>Mollicutes</taxon>
        <taxon>Entomoplasmatales</taxon>
        <taxon>Spiroplasmataceae</taxon>
        <taxon>Spiroplasma</taxon>
    </lineage>
</organism>
<dbReference type="Pfam" id="PF01648">
    <property type="entry name" value="ACPS"/>
    <property type="match status" value="1"/>
</dbReference>
<evidence type="ECO:0000313" key="6">
    <source>
        <dbReference type="Proteomes" id="UP000294309"/>
    </source>
</evidence>
<dbReference type="GO" id="GO:0008897">
    <property type="term" value="F:holo-[acyl-carrier-protein] synthase activity"/>
    <property type="evidence" value="ECO:0007669"/>
    <property type="project" value="InterPro"/>
</dbReference>
<feature type="domain" description="4'-phosphopantetheinyl transferase" evidence="4">
    <location>
        <begin position="4"/>
        <end position="103"/>
    </location>
</feature>
<dbReference type="GO" id="GO:0006633">
    <property type="term" value="P:fatty acid biosynthetic process"/>
    <property type="evidence" value="ECO:0007669"/>
    <property type="project" value="InterPro"/>
</dbReference>
<dbReference type="AlphaFoldDB" id="A0A4P7AI51"/>
<dbReference type="Proteomes" id="UP000294309">
    <property type="component" value="Chromosome"/>
</dbReference>
<keyword evidence="6" id="KW-1185">Reference proteome</keyword>
<name>A0A4P7AI51_9MOLU</name>
<evidence type="ECO:0000259" key="4">
    <source>
        <dbReference type="Pfam" id="PF01648"/>
    </source>
</evidence>